<proteinExistence type="predicted"/>
<organism evidence="1">
    <name type="scientific">marine sediment metagenome</name>
    <dbReference type="NCBI Taxonomy" id="412755"/>
    <lineage>
        <taxon>unclassified sequences</taxon>
        <taxon>metagenomes</taxon>
        <taxon>ecological metagenomes</taxon>
    </lineage>
</organism>
<evidence type="ECO:0000313" key="1">
    <source>
        <dbReference type="EMBL" id="KKN51822.1"/>
    </source>
</evidence>
<accession>A0A0F9RPT9</accession>
<dbReference type="AlphaFoldDB" id="A0A0F9RPT9"/>
<protein>
    <submittedName>
        <fullName evidence="1">Uncharacterized protein</fullName>
    </submittedName>
</protein>
<sequence>MQAIAPNHEDLAKDFLRLTPGALKAKYPKDPEVQGALAQITIAREICLSDKTLVARAEHVESEIMRRIALNLAQGLPAILPDINSVCRRVRPEK</sequence>
<reference evidence="1" key="1">
    <citation type="journal article" date="2015" name="Nature">
        <title>Complex archaea that bridge the gap between prokaryotes and eukaryotes.</title>
        <authorList>
            <person name="Spang A."/>
            <person name="Saw J.H."/>
            <person name="Jorgensen S.L."/>
            <person name="Zaremba-Niedzwiedzka K."/>
            <person name="Martijn J."/>
            <person name="Lind A.E."/>
            <person name="van Eijk R."/>
            <person name="Schleper C."/>
            <person name="Guy L."/>
            <person name="Ettema T.J."/>
        </authorList>
    </citation>
    <scope>NUCLEOTIDE SEQUENCE</scope>
</reference>
<comment type="caution">
    <text evidence="1">The sequence shown here is derived from an EMBL/GenBank/DDBJ whole genome shotgun (WGS) entry which is preliminary data.</text>
</comment>
<name>A0A0F9RPT9_9ZZZZ</name>
<dbReference type="EMBL" id="LAZR01001047">
    <property type="protein sequence ID" value="KKN51822.1"/>
    <property type="molecule type" value="Genomic_DNA"/>
</dbReference>
<gene>
    <name evidence="1" type="ORF">LCGC14_0618730</name>
</gene>